<protein>
    <recommendedName>
        <fullName evidence="3">GST N-terminal domain-containing protein</fullName>
    </recommendedName>
</protein>
<dbReference type="AlphaFoldDB" id="A0AAD9NGV2"/>
<feature type="domain" description="GST N-terminal" evidence="3">
    <location>
        <begin position="2"/>
        <end position="83"/>
    </location>
</feature>
<dbReference type="InterPro" id="IPR036249">
    <property type="entry name" value="Thioredoxin-like_sf"/>
</dbReference>
<dbReference type="PANTHER" id="PTHR11571">
    <property type="entry name" value="GLUTATHIONE S-TRANSFERASE"/>
    <property type="match status" value="1"/>
</dbReference>
<comment type="caution">
    <text evidence="4">The sequence shown here is derived from an EMBL/GenBank/DDBJ whole genome shotgun (WGS) entry which is preliminary data.</text>
</comment>
<evidence type="ECO:0000256" key="1">
    <source>
        <dbReference type="ARBA" id="ARBA00007409"/>
    </source>
</evidence>
<dbReference type="SFLD" id="SFLDS00019">
    <property type="entry name" value="Glutathione_Transferase_(cytos"/>
    <property type="match status" value="1"/>
</dbReference>
<organism evidence="4 5">
    <name type="scientific">Paralvinella palmiformis</name>
    <dbReference type="NCBI Taxonomy" id="53620"/>
    <lineage>
        <taxon>Eukaryota</taxon>
        <taxon>Metazoa</taxon>
        <taxon>Spiralia</taxon>
        <taxon>Lophotrochozoa</taxon>
        <taxon>Annelida</taxon>
        <taxon>Polychaeta</taxon>
        <taxon>Sedentaria</taxon>
        <taxon>Canalipalpata</taxon>
        <taxon>Terebellida</taxon>
        <taxon>Terebelliformia</taxon>
        <taxon>Alvinellidae</taxon>
        <taxon>Paralvinella</taxon>
    </lineage>
</organism>
<dbReference type="GO" id="GO:0006749">
    <property type="term" value="P:glutathione metabolic process"/>
    <property type="evidence" value="ECO:0007669"/>
    <property type="project" value="TreeGrafter"/>
</dbReference>
<dbReference type="SUPFAM" id="SSF52833">
    <property type="entry name" value="Thioredoxin-like"/>
    <property type="match status" value="1"/>
</dbReference>
<dbReference type="Proteomes" id="UP001208570">
    <property type="component" value="Unassembled WGS sequence"/>
</dbReference>
<dbReference type="GO" id="GO:0005212">
    <property type="term" value="F:structural constituent of eye lens"/>
    <property type="evidence" value="ECO:0007669"/>
    <property type="project" value="UniProtKB-KW"/>
</dbReference>
<dbReference type="InterPro" id="IPR050213">
    <property type="entry name" value="GST_superfamily"/>
</dbReference>
<keyword evidence="2" id="KW-0273">Eye lens protein</keyword>
<dbReference type="CDD" id="cd03039">
    <property type="entry name" value="GST_N_Sigma_like"/>
    <property type="match status" value="1"/>
</dbReference>
<evidence type="ECO:0000256" key="2">
    <source>
        <dbReference type="ARBA" id="ARBA00022613"/>
    </source>
</evidence>
<sequence length="101" mass="12044">MTRYRLVYFNLKVRGELIRWMFNVLGVEFEDVRIPYDEWPENSPIKPADTPFGQVPTLEIDGKMYCQLFAICRYLANKYGMSIPIKNNRLHNDTIVIVDWR</sequence>
<accession>A0AAD9NGV2</accession>
<dbReference type="FunFam" id="3.40.30.10:FF:000258">
    <property type="entry name" value="Glutathione S-transferase"/>
    <property type="match status" value="1"/>
</dbReference>
<dbReference type="PANTHER" id="PTHR11571:SF150">
    <property type="entry name" value="GLUTATHIONE S-TRANSFERASE"/>
    <property type="match status" value="1"/>
</dbReference>
<gene>
    <name evidence="4" type="ORF">LSH36_24g10006</name>
</gene>
<dbReference type="InterPro" id="IPR040079">
    <property type="entry name" value="Glutathione_S-Trfase"/>
</dbReference>
<reference evidence="4" key="1">
    <citation type="journal article" date="2023" name="Mol. Biol. Evol.">
        <title>Third-Generation Sequencing Reveals the Adaptive Role of the Epigenome in Three Deep-Sea Polychaetes.</title>
        <authorList>
            <person name="Perez M."/>
            <person name="Aroh O."/>
            <person name="Sun Y."/>
            <person name="Lan Y."/>
            <person name="Juniper S.K."/>
            <person name="Young C.R."/>
            <person name="Angers B."/>
            <person name="Qian P.Y."/>
        </authorList>
    </citation>
    <scope>NUCLEOTIDE SEQUENCE</scope>
    <source>
        <strain evidence="4">P08H-3</strain>
    </source>
</reference>
<dbReference type="Pfam" id="PF02798">
    <property type="entry name" value="GST_N"/>
    <property type="match status" value="1"/>
</dbReference>
<dbReference type="InterPro" id="IPR004045">
    <property type="entry name" value="Glutathione_S-Trfase_N"/>
</dbReference>
<proteinExistence type="inferred from homology"/>
<keyword evidence="5" id="KW-1185">Reference proteome</keyword>
<evidence type="ECO:0000313" key="5">
    <source>
        <dbReference type="Proteomes" id="UP001208570"/>
    </source>
</evidence>
<name>A0AAD9NGV2_9ANNE</name>
<comment type="similarity">
    <text evidence="1">Belongs to the GST superfamily.</text>
</comment>
<dbReference type="GO" id="GO:0004364">
    <property type="term" value="F:glutathione transferase activity"/>
    <property type="evidence" value="ECO:0007669"/>
    <property type="project" value="TreeGrafter"/>
</dbReference>
<evidence type="ECO:0000259" key="3">
    <source>
        <dbReference type="PROSITE" id="PS50404"/>
    </source>
</evidence>
<dbReference type="PROSITE" id="PS50404">
    <property type="entry name" value="GST_NTER"/>
    <property type="match status" value="1"/>
</dbReference>
<evidence type="ECO:0000313" key="4">
    <source>
        <dbReference type="EMBL" id="KAK2167786.1"/>
    </source>
</evidence>
<dbReference type="Gene3D" id="1.20.1050.130">
    <property type="match status" value="1"/>
</dbReference>
<dbReference type="EMBL" id="JAODUP010000024">
    <property type="protein sequence ID" value="KAK2167786.1"/>
    <property type="molecule type" value="Genomic_DNA"/>
</dbReference>